<keyword evidence="4" id="KW-1003">Cell membrane</keyword>
<dbReference type="InterPro" id="IPR036890">
    <property type="entry name" value="HATPase_C_sf"/>
</dbReference>
<evidence type="ECO:0000256" key="7">
    <source>
        <dbReference type="ARBA" id="ARBA00022741"/>
    </source>
</evidence>
<dbReference type="SUPFAM" id="SSF47384">
    <property type="entry name" value="Homodimeric domain of signal transducing histidine kinase"/>
    <property type="match status" value="1"/>
</dbReference>
<dbReference type="InterPro" id="IPR003661">
    <property type="entry name" value="HisK_dim/P_dom"/>
</dbReference>
<proteinExistence type="predicted"/>
<keyword evidence="10" id="KW-0902">Two-component regulatory system</keyword>
<evidence type="ECO:0000256" key="3">
    <source>
        <dbReference type="ARBA" id="ARBA00012438"/>
    </source>
</evidence>
<feature type="domain" description="HAMP" evidence="14">
    <location>
        <begin position="82"/>
        <end position="128"/>
    </location>
</feature>
<keyword evidence="12" id="KW-0812">Transmembrane</keyword>
<feature type="domain" description="Histidine kinase" evidence="13">
    <location>
        <begin position="136"/>
        <end position="348"/>
    </location>
</feature>
<evidence type="ECO:0000256" key="2">
    <source>
        <dbReference type="ARBA" id="ARBA00004651"/>
    </source>
</evidence>
<dbReference type="InterPro" id="IPR050736">
    <property type="entry name" value="Sensor_HK_Regulatory"/>
</dbReference>
<dbReference type="RefSeq" id="WP_269882990.1">
    <property type="nucleotide sequence ID" value="NZ_JAQAGZ010000012.1"/>
</dbReference>
<dbReference type="Gene3D" id="3.30.565.10">
    <property type="entry name" value="Histidine kinase-like ATPase, C-terminal domain"/>
    <property type="match status" value="1"/>
</dbReference>
<evidence type="ECO:0000259" key="14">
    <source>
        <dbReference type="PROSITE" id="PS50885"/>
    </source>
</evidence>
<dbReference type="SMART" id="SM00387">
    <property type="entry name" value="HATPase_c"/>
    <property type="match status" value="1"/>
</dbReference>
<dbReference type="Gene3D" id="1.10.287.130">
    <property type="match status" value="1"/>
</dbReference>
<evidence type="ECO:0000256" key="8">
    <source>
        <dbReference type="ARBA" id="ARBA00022777"/>
    </source>
</evidence>
<dbReference type="PROSITE" id="PS50109">
    <property type="entry name" value="HIS_KIN"/>
    <property type="match status" value="1"/>
</dbReference>
<evidence type="ECO:0000256" key="6">
    <source>
        <dbReference type="ARBA" id="ARBA00022679"/>
    </source>
</evidence>
<dbReference type="PANTHER" id="PTHR43711">
    <property type="entry name" value="TWO-COMPONENT HISTIDINE KINASE"/>
    <property type="match status" value="1"/>
</dbReference>
<feature type="transmembrane region" description="Helical" evidence="12">
    <location>
        <begin position="46"/>
        <end position="69"/>
    </location>
</feature>
<comment type="catalytic activity">
    <reaction evidence="1">
        <text>ATP + protein L-histidine = ADP + protein N-phospho-L-histidine.</text>
        <dbReference type="EC" id="2.7.13.3"/>
    </reaction>
</comment>
<dbReference type="InterPro" id="IPR036097">
    <property type="entry name" value="HisK_dim/P_sf"/>
</dbReference>
<dbReference type="EMBL" id="JAQAGZ010000012">
    <property type="protein sequence ID" value="MCZ8514466.1"/>
    <property type="molecule type" value="Genomic_DNA"/>
</dbReference>
<evidence type="ECO:0000256" key="9">
    <source>
        <dbReference type="ARBA" id="ARBA00022840"/>
    </source>
</evidence>
<dbReference type="EC" id="2.7.13.3" evidence="3"/>
<evidence type="ECO:0000313" key="15">
    <source>
        <dbReference type="EMBL" id="MCZ8514466.1"/>
    </source>
</evidence>
<dbReference type="PROSITE" id="PS50885">
    <property type="entry name" value="HAMP"/>
    <property type="match status" value="1"/>
</dbReference>
<keyword evidence="8 15" id="KW-0418">Kinase</keyword>
<keyword evidence="7" id="KW-0547">Nucleotide-binding</keyword>
<keyword evidence="11 12" id="KW-0472">Membrane</keyword>
<gene>
    <name evidence="15" type="ORF">O9H85_18980</name>
</gene>
<accession>A0ABT4QC74</accession>
<keyword evidence="6" id="KW-0808">Transferase</keyword>
<protein>
    <recommendedName>
        <fullName evidence="3">histidine kinase</fullName>
        <ecNumber evidence="3">2.7.13.3</ecNumber>
    </recommendedName>
</protein>
<dbReference type="InterPro" id="IPR005467">
    <property type="entry name" value="His_kinase_dom"/>
</dbReference>
<keyword evidence="12" id="KW-1133">Transmembrane helix</keyword>
<keyword evidence="9" id="KW-0067">ATP-binding</keyword>
<comment type="subcellular location">
    <subcellularLocation>
        <location evidence="2">Cell membrane</location>
        <topology evidence="2">Multi-pass membrane protein</topology>
    </subcellularLocation>
</comment>
<organism evidence="15 16">
    <name type="scientific">Paenibacillus gyeongsangnamensis</name>
    <dbReference type="NCBI Taxonomy" id="3388067"/>
    <lineage>
        <taxon>Bacteria</taxon>
        <taxon>Bacillati</taxon>
        <taxon>Bacillota</taxon>
        <taxon>Bacilli</taxon>
        <taxon>Bacillales</taxon>
        <taxon>Paenibacillaceae</taxon>
        <taxon>Paenibacillus</taxon>
    </lineage>
</organism>
<evidence type="ECO:0000256" key="11">
    <source>
        <dbReference type="ARBA" id="ARBA00023136"/>
    </source>
</evidence>
<evidence type="ECO:0000259" key="13">
    <source>
        <dbReference type="PROSITE" id="PS50109"/>
    </source>
</evidence>
<reference evidence="15 16" key="1">
    <citation type="submission" date="2022-12" db="EMBL/GenBank/DDBJ databases">
        <title>Draft genome sequence of Paenibacillus sp. dW9.</title>
        <authorList>
            <person name="Choi E.-W."/>
            <person name="Kim D.-U."/>
        </authorList>
    </citation>
    <scope>NUCLEOTIDE SEQUENCE [LARGE SCALE GENOMIC DNA]</scope>
    <source>
        <strain evidence="16">dW9</strain>
    </source>
</reference>
<dbReference type="Pfam" id="PF00512">
    <property type="entry name" value="HisKA"/>
    <property type="match status" value="1"/>
</dbReference>
<dbReference type="Proteomes" id="UP001527882">
    <property type="component" value="Unassembled WGS sequence"/>
</dbReference>
<dbReference type="CDD" id="cd06225">
    <property type="entry name" value="HAMP"/>
    <property type="match status" value="1"/>
</dbReference>
<dbReference type="SUPFAM" id="SSF55874">
    <property type="entry name" value="ATPase domain of HSP90 chaperone/DNA topoisomerase II/histidine kinase"/>
    <property type="match status" value="1"/>
</dbReference>
<dbReference type="Pfam" id="PF02518">
    <property type="entry name" value="HATPase_c"/>
    <property type="match status" value="1"/>
</dbReference>
<dbReference type="InterPro" id="IPR003594">
    <property type="entry name" value="HATPase_dom"/>
</dbReference>
<dbReference type="CDD" id="cd00082">
    <property type="entry name" value="HisKA"/>
    <property type="match status" value="1"/>
</dbReference>
<evidence type="ECO:0000256" key="12">
    <source>
        <dbReference type="SAM" id="Phobius"/>
    </source>
</evidence>
<evidence type="ECO:0000256" key="4">
    <source>
        <dbReference type="ARBA" id="ARBA00022475"/>
    </source>
</evidence>
<comment type="caution">
    <text evidence="15">The sequence shown here is derived from an EMBL/GenBank/DDBJ whole genome shotgun (WGS) entry which is preliminary data.</text>
</comment>
<keyword evidence="5" id="KW-0597">Phosphoprotein</keyword>
<dbReference type="Gene3D" id="6.10.340.10">
    <property type="match status" value="1"/>
</dbReference>
<keyword evidence="16" id="KW-1185">Reference proteome</keyword>
<dbReference type="PRINTS" id="PR00344">
    <property type="entry name" value="BCTRLSENSOR"/>
</dbReference>
<dbReference type="InterPro" id="IPR003660">
    <property type="entry name" value="HAMP_dom"/>
</dbReference>
<dbReference type="GO" id="GO:0016301">
    <property type="term" value="F:kinase activity"/>
    <property type="evidence" value="ECO:0007669"/>
    <property type="project" value="UniProtKB-KW"/>
</dbReference>
<dbReference type="CDD" id="cd16922">
    <property type="entry name" value="HATPase_EvgS-ArcB-TorS-like"/>
    <property type="match status" value="1"/>
</dbReference>
<evidence type="ECO:0000256" key="1">
    <source>
        <dbReference type="ARBA" id="ARBA00000085"/>
    </source>
</evidence>
<evidence type="ECO:0000313" key="16">
    <source>
        <dbReference type="Proteomes" id="UP001527882"/>
    </source>
</evidence>
<feature type="transmembrane region" description="Helical" evidence="12">
    <location>
        <begin position="12"/>
        <end position="34"/>
    </location>
</feature>
<name>A0ABT4QC74_9BACL</name>
<dbReference type="PANTHER" id="PTHR43711:SF1">
    <property type="entry name" value="HISTIDINE KINASE 1"/>
    <property type="match status" value="1"/>
</dbReference>
<dbReference type="InterPro" id="IPR004358">
    <property type="entry name" value="Sig_transdc_His_kin-like_C"/>
</dbReference>
<sequence>MTKRTRRQGWIGFLKVAGVFLLLFVYWSAAFFAGNAVYGRIGWYPGAWASQLLTSVVGFVLWGATMYIVGRMIHSRQIDFFKNLIDAVRRIAKGEFDVALDAGGQEAPFHELVDSFNHMAVELGQIEKMRQEFISNVSHEIQSPLTSISGFSRLLQSEELTSEERRHYLGIIEAESRRLSKLSDNLMKLTSLESQHHPFEPKRFRLDKQLRNLILACEPQWMEKGIDLNIDLAPGFCTGDEDLLSQVWTNLLYNAIKFTPPGGTIGVTLTFQAEAAKVEISDTGIGMSEEDQAHVFERFFKADPSRNRALGGSGLGLSIVKKIVELHQGSVEVRSRLGEGSVFIVRLP</sequence>
<dbReference type="SMART" id="SM00388">
    <property type="entry name" value="HisKA"/>
    <property type="match status" value="1"/>
</dbReference>
<evidence type="ECO:0000256" key="10">
    <source>
        <dbReference type="ARBA" id="ARBA00023012"/>
    </source>
</evidence>
<evidence type="ECO:0000256" key="5">
    <source>
        <dbReference type="ARBA" id="ARBA00022553"/>
    </source>
</evidence>